<accession>A0ABW8M2T8</accession>
<dbReference type="EMBL" id="JBJDQH010000027">
    <property type="protein sequence ID" value="MFK4272495.1"/>
    <property type="molecule type" value="Genomic_DNA"/>
</dbReference>
<name>A0ABW8M2T8_9ACTN</name>
<dbReference type="RefSeq" id="WP_404748797.1">
    <property type="nucleotide sequence ID" value="NZ_JBJDQH010000027.1"/>
</dbReference>
<dbReference type="InterPro" id="IPR047654">
    <property type="entry name" value="IS1634_transpos"/>
</dbReference>
<dbReference type="Pfam" id="PF14104">
    <property type="entry name" value="DUF4277"/>
    <property type="match status" value="1"/>
</dbReference>
<dbReference type="NCBIfam" id="NF033559">
    <property type="entry name" value="transpos_IS1634"/>
    <property type="match status" value="1"/>
</dbReference>
<keyword evidence="3" id="KW-1185">Reference proteome</keyword>
<protein>
    <submittedName>
        <fullName evidence="2">IS1634 family transposase</fullName>
    </submittedName>
</protein>
<feature type="domain" description="DUF4277" evidence="1">
    <location>
        <begin position="2"/>
        <end position="78"/>
    </location>
</feature>
<evidence type="ECO:0000259" key="1">
    <source>
        <dbReference type="Pfam" id="PF14104"/>
    </source>
</evidence>
<dbReference type="PANTHER" id="PTHR34614">
    <property type="match status" value="1"/>
</dbReference>
<sequence>MNLDVAGIVDELCPGGASAHLTHGQVIEALVANRLTSPAPLVRVGDWARVWAVEEVFGIEPELLNDDRLARARALDAVAPHLERLAGTVGARAIAEFGIDVSRLHWDMTSMSVHGAYPEDGQDQRFPVIKYGHPKDRRTDLKQVQAGLAVSGDGGIPVHARVFDGGAAEVSQVVGAMKDLRELAGRQEFLMVADAKLVSYANVTALLEARVPFIAPLPASQVKDGVYAALDLERAAAVDWVPQRDAGRDPAEREVYRVLEDVPHLTGPRKRDPQLALRRILVHSTANAAGQRAARAKRLAKAAEEMDKLARAAGGRHYMTAEKVAARAGVIAAKRRVTTCLRWRVHQHETGTPRLEWSFDQDVLDTEAKADGWYALITTLSTGQANPAQVLTRYKGQGAVERRYADFKGPLAVAPIFVQHNRRAAALIQVICLALLVFCLIERQVRRALGPEQTMAGLYPDNRAVRPTGRMVLYHLGELNLRIGNVTDPPTVQITRGVQLHLLELLDVKVTQTRWPQT</sequence>
<dbReference type="PANTHER" id="PTHR34614:SF2">
    <property type="entry name" value="TRANSPOSASE IS4-LIKE DOMAIN-CONTAINING PROTEIN"/>
    <property type="match status" value="1"/>
</dbReference>
<gene>
    <name evidence="2" type="ORF">ACI2L5_47595</name>
</gene>
<evidence type="ECO:0000313" key="3">
    <source>
        <dbReference type="Proteomes" id="UP001620295"/>
    </source>
</evidence>
<organism evidence="2 3">
    <name type="scientific">Streptomyces milbemycinicus</name>
    <dbReference type="NCBI Taxonomy" id="476552"/>
    <lineage>
        <taxon>Bacteria</taxon>
        <taxon>Bacillati</taxon>
        <taxon>Actinomycetota</taxon>
        <taxon>Actinomycetes</taxon>
        <taxon>Kitasatosporales</taxon>
        <taxon>Streptomycetaceae</taxon>
        <taxon>Streptomyces</taxon>
    </lineage>
</organism>
<comment type="caution">
    <text evidence="2">The sequence shown here is derived from an EMBL/GenBank/DDBJ whole genome shotgun (WGS) entry which is preliminary data.</text>
</comment>
<reference evidence="2 3" key="1">
    <citation type="submission" date="2024-11" db="EMBL/GenBank/DDBJ databases">
        <title>The Natural Products Discovery Center: Release of the First 8490 Sequenced Strains for Exploring Actinobacteria Biosynthetic Diversity.</title>
        <authorList>
            <person name="Kalkreuter E."/>
            <person name="Kautsar S.A."/>
            <person name="Yang D."/>
            <person name="Bader C.D."/>
            <person name="Teijaro C.N."/>
            <person name="Fluegel L."/>
            <person name="Davis C.M."/>
            <person name="Simpson J.R."/>
            <person name="Lauterbach L."/>
            <person name="Steele A.D."/>
            <person name="Gui C."/>
            <person name="Meng S."/>
            <person name="Li G."/>
            <person name="Viehrig K."/>
            <person name="Ye F."/>
            <person name="Su P."/>
            <person name="Kiefer A.F."/>
            <person name="Nichols A."/>
            <person name="Cepeda A.J."/>
            <person name="Yan W."/>
            <person name="Fan B."/>
            <person name="Jiang Y."/>
            <person name="Adhikari A."/>
            <person name="Zheng C.-J."/>
            <person name="Schuster L."/>
            <person name="Cowan T.M."/>
            <person name="Smanski M.J."/>
            <person name="Chevrette M.G."/>
            <person name="De Carvalho L.P.S."/>
            <person name="Shen B."/>
        </authorList>
    </citation>
    <scope>NUCLEOTIDE SEQUENCE [LARGE SCALE GENOMIC DNA]</scope>
    <source>
        <strain evidence="2 3">NPDC020863</strain>
    </source>
</reference>
<dbReference type="Proteomes" id="UP001620295">
    <property type="component" value="Unassembled WGS sequence"/>
</dbReference>
<dbReference type="InterPro" id="IPR025457">
    <property type="entry name" value="DUF4277"/>
</dbReference>
<evidence type="ECO:0000313" key="2">
    <source>
        <dbReference type="EMBL" id="MFK4272495.1"/>
    </source>
</evidence>
<proteinExistence type="predicted"/>